<sequence>MGIKIFDVCGTLFMSNTTFDYILYYHKKKKNYYLLLKCHLYMSLIGKFLNKIGIFSIRKFMISTLQGCRKDELYRLADGFYLDILSKKVNHDVFAILLGLPKKSTILISASIDPVIYSISKHLSITGYSSVLEYDIKNKATSKLSKDLKGVKSKVMLDQEIDLIVTDNFSDIDVVCAAKKAILISSFKNRKRWNVLMEAYQVNLNKVEYL</sequence>
<proteinExistence type="predicted"/>
<dbReference type="InterPro" id="IPR023214">
    <property type="entry name" value="HAD_sf"/>
</dbReference>
<accession>A0A172X0P5</accession>
<evidence type="ECO:0000313" key="1">
    <source>
        <dbReference type="EMBL" id="ANF30172.1"/>
    </source>
</evidence>
<evidence type="ECO:0008006" key="2">
    <source>
        <dbReference type="Google" id="ProtNLM"/>
    </source>
</evidence>
<name>A0A172X0P5_HAFAL</name>
<dbReference type="Gene3D" id="1.20.1440.100">
    <property type="entry name" value="SG protein - dephosphorylation function"/>
    <property type="match status" value="1"/>
</dbReference>
<dbReference type="EMBL" id="KX117095">
    <property type="protein sequence ID" value="ANF30172.1"/>
    <property type="molecule type" value="Genomic_DNA"/>
</dbReference>
<organism evidence="1">
    <name type="scientific">Hafnia alvei</name>
    <dbReference type="NCBI Taxonomy" id="569"/>
    <lineage>
        <taxon>Bacteria</taxon>
        <taxon>Pseudomonadati</taxon>
        <taxon>Pseudomonadota</taxon>
        <taxon>Gammaproteobacteria</taxon>
        <taxon>Enterobacterales</taxon>
        <taxon>Hafniaceae</taxon>
        <taxon>Hafnia</taxon>
    </lineage>
</organism>
<dbReference type="AlphaFoldDB" id="A0A172X0P5"/>
<reference evidence="1" key="1">
    <citation type="journal article" date="2016" name="PLoS ONE">
        <title>Genetic Diversity of O-Antigens in Hafnia alvei and the Development of a Suspension Array for Serotype Detection.</title>
        <authorList>
            <person name="Duan Z."/>
            <person name="Niedziela T."/>
            <person name="Lugowski C."/>
            <person name="Cao B."/>
            <person name="Wang T."/>
            <person name="Xu L."/>
            <person name="Yang B."/>
            <person name="Liu B."/>
            <person name="Wang L."/>
        </authorList>
    </citation>
    <scope>NUCLEOTIDE SEQUENCE</scope>
    <source>
        <strain evidence="1">PCM1222</strain>
    </source>
</reference>
<protein>
    <recommendedName>
        <fullName evidence="2">Haloacid dehalogenase-like hydrolase</fullName>
    </recommendedName>
</protein>
<dbReference type="Gene3D" id="3.40.50.1000">
    <property type="entry name" value="HAD superfamily/HAD-like"/>
    <property type="match status" value="1"/>
</dbReference>